<sequence>MSCSGHTPFGNPYLVFRRRSEVEPTSVEELMEPLPSDYLLEKANYLLRSLQVDGKGNNVRRMSKYEISALIRQEAQSSTVSVERAVVTRKLKLDRERRLSGASLPRLEATPGALDGKEILDFSSLSPSSTPHQTFPILEALYKIDRTPYESSFLSRHHGNTSHQMDKVLAFDYETISPWMALMGDLREHYRLLHPNRRQPSESVAPIVYSCLREWHLDQVHGLLHQMFWAGISVSDSLDYSPERCTVVACYKRLVVGVAILSSPQETYITYLAVKTGWEGSKIATNMLYHIISMNPGKDISLHVSANNPAMLLYNRFGFKAEEFIVGFYEDYLDHQSHASKNAFRLRLRQGHRT</sequence>
<name>A0A8H6ZWM5_PLEOS</name>
<dbReference type="OrthoDB" id="4080456at2759"/>
<dbReference type="GeneID" id="59376234"/>
<comment type="caution">
    <text evidence="2">The sequence shown here is derived from an EMBL/GenBank/DDBJ whole genome shotgun (WGS) entry which is preliminary data.</text>
</comment>
<dbReference type="Gene3D" id="3.40.630.30">
    <property type="match status" value="1"/>
</dbReference>
<gene>
    <name evidence="2" type="ORF">PC9H_006416</name>
</gene>
<dbReference type="VEuPathDB" id="FungiDB:PC9H_006416"/>
<keyword evidence="3" id="KW-1185">Reference proteome</keyword>
<dbReference type="GO" id="GO:0016747">
    <property type="term" value="F:acyltransferase activity, transferring groups other than amino-acyl groups"/>
    <property type="evidence" value="ECO:0007669"/>
    <property type="project" value="InterPro"/>
</dbReference>
<evidence type="ECO:0000313" key="2">
    <source>
        <dbReference type="EMBL" id="KAF7430705.1"/>
    </source>
</evidence>
<feature type="domain" description="N-acetyltransferase" evidence="1">
    <location>
        <begin position="207"/>
        <end position="351"/>
    </location>
</feature>
<organism evidence="2 3">
    <name type="scientific">Pleurotus ostreatus</name>
    <name type="common">Oyster mushroom</name>
    <name type="synonym">White-rot fungus</name>
    <dbReference type="NCBI Taxonomy" id="5322"/>
    <lineage>
        <taxon>Eukaryota</taxon>
        <taxon>Fungi</taxon>
        <taxon>Dikarya</taxon>
        <taxon>Basidiomycota</taxon>
        <taxon>Agaricomycotina</taxon>
        <taxon>Agaricomycetes</taxon>
        <taxon>Agaricomycetidae</taxon>
        <taxon>Agaricales</taxon>
        <taxon>Pleurotineae</taxon>
        <taxon>Pleurotaceae</taxon>
        <taxon>Pleurotus</taxon>
    </lineage>
</organism>
<dbReference type="RefSeq" id="XP_036631983.1">
    <property type="nucleotide sequence ID" value="XM_036775964.1"/>
</dbReference>
<dbReference type="SUPFAM" id="SSF55729">
    <property type="entry name" value="Acyl-CoA N-acyltransferases (Nat)"/>
    <property type="match status" value="1"/>
</dbReference>
<dbReference type="Pfam" id="PF00583">
    <property type="entry name" value="Acetyltransf_1"/>
    <property type="match status" value="1"/>
</dbReference>
<proteinExistence type="predicted"/>
<accession>A0A8H6ZWM5</accession>
<evidence type="ECO:0000259" key="1">
    <source>
        <dbReference type="PROSITE" id="PS51186"/>
    </source>
</evidence>
<dbReference type="Proteomes" id="UP000623687">
    <property type="component" value="Unassembled WGS sequence"/>
</dbReference>
<evidence type="ECO:0000313" key="3">
    <source>
        <dbReference type="Proteomes" id="UP000623687"/>
    </source>
</evidence>
<reference evidence="2" key="1">
    <citation type="submission" date="2019-07" db="EMBL/GenBank/DDBJ databases">
        <authorList>
            <person name="Palmer J.M."/>
        </authorList>
    </citation>
    <scope>NUCLEOTIDE SEQUENCE</scope>
    <source>
        <strain evidence="2">PC9</strain>
    </source>
</reference>
<protein>
    <recommendedName>
        <fullName evidence="1">N-acetyltransferase domain-containing protein</fullName>
    </recommendedName>
</protein>
<dbReference type="AlphaFoldDB" id="A0A8H6ZWM5"/>
<dbReference type="InterPro" id="IPR000182">
    <property type="entry name" value="GNAT_dom"/>
</dbReference>
<dbReference type="PROSITE" id="PS51186">
    <property type="entry name" value="GNAT"/>
    <property type="match status" value="1"/>
</dbReference>
<dbReference type="EMBL" id="JACETU010000004">
    <property type="protein sequence ID" value="KAF7430705.1"/>
    <property type="molecule type" value="Genomic_DNA"/>
</dbReference>
<dbReference type="InterPro" id="IPR016181">
    <property type="entry name" value="Acyl_CoA_acyltransferase"/>
</dbReference>